<comment type="caution">
    <text evidence="9">The sequence shown here is derived from an EMBL/GenBank/DDBJ whole genome shotgun (WGS) entry which is preliminary data.</text>
</comment>
<feature type="non-terminal residue" evidence="9">
    <location>
        <position position="182"/>
    </location>
</feature>
<dbReference type="GO" id="GO:0006396">
    <property type="term" value="P:RNA processing"/>
    <property type="evidence" value="ECO:0007669"/>
    <property type="project" value="InterPro"/>
</dbReference>
<sequence>IGTHYFQCMELAGDYAYVGRDWVCQKVANILGANILEEVHNHHNFAWREEHNGNRWWVVRKGATPAFPGQKGFVGGSMGDNSVILEGVDGDESKQTLYSTVHGAGRVLSRNQARGKITRKKQWLCGNRDCTGRLPNSTPKNADGSNPKCPICNTKMHKVRQGAIISPGIISKDMMNEWIKDF</sequence>
<evidence type="ECO:0000313" key="9">
    <source>
        <dbReference type="EMBL" id="GAG42233.1"/>
    </source>
</evidence>
<protein>
    <recommendedName>
        <fullName evidence="2">3'-phosphate/5'-hydroxy nucleic acid ligase</fullName>
        <ecNumber evidence="2">6.5.1.8</ecNumber>
    </recommendedName>
</protein>
<dbReference type="GO" id="GO:0006281">
    <property type="term" value="P:DNA repair"/>
    <property type="evidence" value="ECO:0007669"/>
    <property type="project" value="TreeGrafter"/>
</dbReference>
<keyword evidence="3" id="KW-0436">Ligase</keyword>
<dbReference type="GO" id="GO:0170057">
    <property type="term" value="F:RNA ligase (GTP) activity"/>
    <property type="evidence" value="ECO:0007669"/>
    <property type="project" value="UniProtKB-EC"/>
</dbReference>
<dbReference type="PANTHER" id="PTHR43749">
    <property type="entry name" value="RNA-SPLICING LIGASE RTCB"/>
    <property type="match status" value="1"/>
</dbReference>
<keyword evidence="6" id="KW-0342">GTP-binding</keyword>
<evidence type="ECO:0000256" key="5">
    <source>
        <dbReference type="ARBA" id="ARBA00022741"/>
    </source>
</evidence>
<dbReference type="GO" id="GO:0030145">
    <property type="term" value="F:manganese ion binding"/>
    <property type="evidence" value="ECO:0007669"/>
    <property type="project" value="TreeGrafter"/>
</dbReference>
<reference evidence="9" key="1">
    <citation type="journal article" date="2014" name="Front. Microbiol.">
        <title>High frequency of phylogenetically diverse reductive dehalogenase-homologous genes in deep subseafloor sedimentary metagenomes.</title>
        <authorList>
            <person name="Kawai M."/>
            <person name="Futagami T."/>
            <person name="Toyoda A."/>
            <person name="Takaki Y."/>
            <person name="Nishi S."/>
            <person name="Hori S."/>
            <person name="Arai W."/>
            <person name="Tsubouchi T."/>
            <person name="Morono Y."/>
            <person name="Uchiyama I."/>
            <person name="Ito T."/>
            <person name="Fujiyama A."/>
            <person name="Inagaki F."/>
            <person name="Takami H."/>
        </authorList>
    </citation>
    <scope>NUCLEOTIDE SEQUENCE</scope>
    <source>
        <strain evidence="9">Expedition CK06-06</strain>
    </source>
</reference>
<gene>
    <name evidence="9" type="ORF">S01H1_82923</name>
</gene>
<keyword evidence="7" id="KW-0464">Manganese</keyword>
<comment type="catalytic activity">
    <reaction evidence="8">
        <text>a 3'-end 3'-phospho-ribonucleotide-RNA + a 5'-end dephospho-ribonucleoside-RNA + GTP = a ribonucleotidyl-ribonucleotide-RNA + GMP + diphosphate</text>
        <dbReference type="Rhea" id="RHEA:68076"/>
        <dbReference type="Rhea" id="RHEA-COMP:10463"/>
        <dbReference type="Rhea" id="RHEA-COMP:13936"/>
        <dbReference type="Rhea" id="RHEA-COMP:17355"/>
        <dbReference type="ChEBI" id="CHEBI:33019"/>
        <dbReference type="ChEBI" id="CHEBI:37565"/>
        <dbReference type="ChEBI" id="CHEBI:58115"/>
        <dbReference type="ChEBI" id="CHEBI:83062"/>
        <dbReference type="ChEBI" id="CHEBI:138284"/>
        <dbReference type="ChEBI" id="CHEBI:173118"/>
        <dbReference type="EC" id="6.5.1.8"/>
    </reaction>
</comment>
<evidence type="ECO:0000256" key="2">
    <source>
        <dbReference type="ARBA" id="ARBA00012726"/>
    </source>
</evidence>
<comment type="cofactor">
    <cofactor evidence="1">
        <name>Mn(2+)</name>
        <dbReference type="ChEBI" id="CHEBI:29035"/>
    </cofactor>
</comment>
<dbReference type="EMBL" id="BARS01056277">
    <property type="protein sequence ID" value="GAG42233.1"/>
    <property type="molecule type" value="Genomic_DNA"/>
</dbReference>
<dbReference type="InterPro" id="IPR001233">
    <property type="entry name" value="RtcB"/>
</dbReference>
<accession>X0Y0B0</accession>
<evidence type="ECO:0000256" key="6">
    <source>
        <dbReference type="ARBA" id="ARBA00023134"/>
    </source>
</evidence>
<dbReference type="GO" id="GO:0042245">
    <property type="term" value="P:RNA repair"/>
    <property type="evidence" value="ECO:0007669"/>
    <property type="project" value="TreeGrafter"/>
</dbReference>
<dbReference type="AlphaFoldDB" id="X0Y0B0"/>
<dbReference type="Gene3D" id="3.90.1860.10">
    <property type="entry name" value="tRNA-splicing ligase RtcB"/>
    <property type="match status" value="1"/>
</dbReference>
<dbReference type="PANTHER" id="PTHR43749:SF2">
    <property type="entry name" value="RNA-SPLICING LIGASE RTCB"/>
    <property type="match status" value="1"/>
</dbReference>
<evidence type="ECO:0000256" key="4">
    <source>
        <dbReference type="ARBA" id="ARBA00022723"/>
    </source>
</evidence>
<dbReference type="GO" id="GO:0003909">
    <property type="term" value="F:DNA ligase activity"/>
    <property type="evidence" value="ECO:0007669"/>
    <property type="project" value="TreeGrafter"/>
</dbReference>
<keyword evidence="5" id="KW-0547">Nucleotide-binding</keyword>
<dbReference type="EC" id="6.5.1.8" evidence="2"/>
<evidence type="ECO:0000256" key="3">
    <source>
        <dbReference type="ARBA" id="ARBA00022598"/>
    </source>
</evidence>
<dbReference type="Pfam" id="PF01139">
    <property type="entry name" value="RtcB"/>
    <property type="match status" value="1"/>
</dbReference>
<dbReference type="InterPro" id="IPR052915">
    <property type="entry name" value="RtcB-like"/>
</dbReference>
<feature type="non-terminal residue" evidence="9">
    <location>
        <position position="1"/>
    </location>
</feature>
<dbReference type="SUPFAM" id="SSF103365">
    <property type="entry name" value="Hypothetical protein PH1602"/>
    <property type="match status" value="1"/>
</dbReference>
<organism evidence="9">
    <name type="scientific">marine sediment metagenome</name>
    <dbReference type="NCBI Taxonomy" id="412755"/>
    <lineage>
        <taxon>unclassified sequences</taxon>
        <taxon>metagenomes</taxon>
        <taxon>ecological metagenomes</taxon>
    </lineage>
</organism>
<evidence type="ECO:0000256" key="1">
    <source>
        <dbReference type="ARBA" id="ARBA00001936"/>
    </source>
</evidence>
<name>X0Y0B0_9ZZZZ</name>
<dbReference type="InterPro" id="IPR036025">
    <property type="entry name" value="RtcB-like_sf"/>
</dbReference>
<evidence type="ECO:0000256" key="7">
    <source>
        <dbReference type="ARBA" id="ARBA00023211"/>
    </source>
</evidence>
<dbReference type="GO" id="GO:0005525">
    <property type="term" value="F:GTP binding"/>
    <property type="evidence" value="ECO:0007669"/>
    <property type="project" value="UniProtKB-KW"/>
</dbReference>
<keyword evidence="4" id="KW-0479">Metal-binding</keyword>
<evidence type="ECO:0000256" key="8">
    <source>
        <dbReference type="ARBA" id="ARBA00047746"/>
    </source>
</evidence>
<proteinExistence type="predicted"/>